<name>A4WZ03_CERS5</name>
<geneLocation type="plasmid" evidence="2">
    <name>pRSPA01</name>
</geneLocation>
<keyword evidence="2" id="KW-0614">Plasmid</keyword>
<dbReference type="EMBL" id="CP000662">
    <property type="protein sequence ID" value="ABP72617.1"/>
    <property type="molecule type" value="Genomic_DNA"/>
</dbReference>
<dbReference type="HOGENOM" id="CLU_1936502_0_0_5"/>
<dbReference type="BioCyc" id="RSPH349102:G1G8M-3868-MONOMER"/>
<dbReference type="KEGG" id="rsq:Rsph17025_3753"/>
<feature type="compositionally biased region" description="Basic and acidic residues" evidence="1">
    <location>
        <begin position="87"/>
        <end position="98"/>
    </location>
</feature>
<feature type="region of interest" description="Disordered" evidence="1">
    <location>
        <begin position="1"/>
        <end position="114"/>
    </location>
</feature>
<reference evidence="2" key="1">
    <citation type="submission" date="2007-04" db="EMBL/GenBank/DDBJ databases">
        <title>Complete sequence of plasmid pRSPA01 of Rhodobacter sphaeroides ATCC 17025.</title>
        <authorList>
            <consortium name="US DOE Joint Genome Institute"/>
            <person name="Copeland A."/>
            <person name="Lucas S."/>
            <person name="Lapidus A."/>
            <person name="Barry K."/>
            <person name="Detter J.C."/>
            <person name="Glavina del Rio T."/>
            <person name="Hammon N."/>
            <person name="Israni S."/>
            <person name="Dalin E."/>
            <person name="Tice H."/>
            <person name="Pitluck S."/>
            <person name="Chertkov O."/>
            <person name="Brettin T."/>
            <person name="Bruce D."/>
            <person name="Han C."/>
            <person name="Schmutz J."/>
            <person name="Larimer F."/>
            <person name="Land M."/>
            <person name="Hauser L."/>
            <person name="Kyrpides N."/>
            <person name="Kim E."/>
            <person name="Richardson P."/>
            <person name="Mackenzie C."/>
            <person name="Choudhary M."/>
            <person name="Donohue T.J."/>
            <person name="Kaplan S."/>
        </authorList>
    </citation>
    <scope>NUCLEOTIDE SEQUENCE [LARGE SCALE GENOMIC DNA]</scope>
    <source>
        <strain evidence="2">ATCC 17025</strain>
        <plasmid evidence="2">pRSPA01</plasmid>
    </source>
</reference>
<protein>
    <submittedName>
        <fullName evidence="2">Uncharacterized protein</fullName>
    </submittedName>
</protein>
<proteinExistence type="predicted"/>
<feature type="compositionally biased region" description="Low complexity" evidence="1">
    <location>
        <begin position="1"/>
        <end position="13"/>
    </location>
</feature>
<feature type="compositionally biased region" description="Low complexity" evidence="1">
    <location>
        <begin position="20"/>
        <end position="43"/>
    </location>
</feature>
<gene>
    <name evidence="2" type="ordered locus">Rsph17025_3753</name>
</gene>
<evidence type="ECO:0000313" key="2">
    <source>
        <dbReference type="EMBL" id="ABP72617.1"/>
    </source>
</evidence>
<organism evidence="2">
    <name type="scientific">Cereibacter sphaeroides (strain ATCC 17025 / ATH 2.4.3)</name>
    <name type="common">Rhodobacter sphaeroides</name>
    <dbReference type="NCBI Taxonomy" id="349102"/>
    <lineage>
        <taxon>Bacteria</taxon>
        <taxon>Pseudomonadati</taxon>
        <taxon>Pseudomonadota</taxon>
        <taxon>Alphaproteobacteria</taxon>
        <taxon>Rhodobacterales</taxon>
        <taxon>Paracoccaceae</taxon>
        <taxon>Cereibacter</taxon>
    </lineage>
</organism>
<sequence>MRGRTAAARPPGRARADRQVPVPAEAVAADAAAARSTPAAPAGRVRRAEPPPAVGAEAPAPPARSHGSAAPRGAGAIPSPPVPGSRPADRVATADRGGKGRWSPIARGARAAGLRARCRDFGRAPSLRPR</sequence>
<accession>A4WZ03</accession>
<dbReference type="AlphaFoldDB" id="A4WZ03"/>
<evidence type="ECO:0000256" key="1">
    <source>
        <dbReference type="SAM" id="MobiDB-lite"/>
    </source>
</evidence>